<keyword evidence="2" id="KW-1185">Reference proteome</keyword>
<dbReference type="EMBL" id="VUJX02000005">
    <property type="protein sequence ID" value="KAL0936700.1"/>
    <property type="molecule type" value="Genomic_DNA"/>
</dbReference>
<gene>
    <name evidence="1" type="ORF">CTRU02_208915</name>
</gene>
<proteinExistence type="predicted"/>
<sequence>MLTLPHRLHLNKRTHSRTDGWLKYPCSYLLFSCHLVRSNNKAKS</sequence>
<dbReference type="Proteomes" id="UP000805649">
    <property type="component" value="Unassembled WGS sequence"/>
</dbReference>
<reference evidence="1 2" key="1">
    <citation type="journal article" date="2020" name="Phytopathology">
        <title>Genome Sequence Resources of Colletotrichum truncatum, C. plurivorum, C. musicola, and C. sojae: Four Species Pathogenic to Soybean (Glycine max).</title>
        <authorList>
            <person name="Rogerio F."/>
            <person name="Boufleur T.R."/>
            <person name="Ciampi-Guillardi M."/>
            <person name="Sukno S.A."/>
            <person name="Thon M.R."/>
            <person name="Massola Junior N.S."/>
            <person name="Baroncelli R."/>
        </authorList>
    </citation>
    <scope>NUCLEOTIDE SEQUENCE [LARGE SCALE GENOMIC DNA]</scope>
    <source>
        <strain evidence="1 2">CMES1059</strain>
    </source>
</reference>
<organism evidence="1 2">
    <name type="scientific">Colletotrichum truncatum</name>
    <name type="common">Anthracnose fungus</name>
    <name type="synonym">Colletotrichum capsici</name>
    <dbReference type="NCBI Taxonomy" id="5467"/>
    <lineage>
        <taxon>Eukaryota</taxon>
        <taxon>Fungi</taxon>
        <taxon>Dikarya</taxon>
        <taxon>Ascomycota</taxon>
        <taxon>Pezizomycotina</taxon>
        <taxon>Sordariomycetes</taxon>
        <taxon>Hypocreomycetidae</taxon>
        <taxon>Glomerellales</taxon>
        <taxon>Glomerellaceae</taxon>
        <taxon>Colletotrichum</taxon>
        <taxon>Colletotrichum truncatum species complex</taxon>
    </lineage>
</organism>
<name>A0ACC3YXL6_COLTU</name>
<comment type="caution">
    <text evidence="1">The sequence shown here is derived from an EMBL/GenBank/DDBJ whole genome shotgun (WGS) entry which is preliminary data.</text>
</comment>
<evidence type="ECO:0000313" key="1">
    <source>
        <dbReference type="EMBL" id="KAL0936700.1"/>
    </source>
</evidence>
<protein>
    <submittedName>
        <fullName evidence="1">Uncharacterized protein</fullName>
    </submittedName>
</protein>
<accession>A0ACC3YXL6</accession>
<evidence type="ECO:0000313" key="2">
    <source>
        <dbReference type="Proteomes" id="UP000805649"/>
    </source>
</evidence>